<evidence type="ECO:0000256" key="1">
    <source>
        <dbReference type="SAM" id="MobiDB-lite"/>
    </source>
</evidence>
<dbReference type="EMBL" id="ML213527">
    <property type="protein sequence ID" value="TFK46761.1"/>
    <property type="molecule type" value="Genomic_DNA"/>
</dbReference>
<feature type="compositionally biased region" description="Acidic residues" evidence="1">
    <location>
        <begin position="148"/>
        <end position="174"/>
    </location>
</feature>
<gene>
    <name evidence="2" type="ORF">OE88DRAFT_1648273</name>
</gene>
<reference evidence="2 3" key="1">
    <citation type="journal article" date="2019" name="Nat. Ecol. Evol.">
        <title>Megaphylogeny resolves global patterns of mushroom evolution.</title>
        <authorList>
            <person name="Varga T."/>
            <person name="Krizsan K."/>
            <person name="Foldi C."/>
            <person name="Dima B."/>
            <person name="Sanchez-Garcia M."/>
            <person name="Sanchez-Ramirez S."/>
            <person name="Szollosi G.J."/>
            <person name="Szarkandi J.G."/>
            <person name="Papp V."/>
            <person name="Albert L."/>
            <person name="Andreopoulos W."/>
            <person name="Angelini C."/>
            <person name="Antonin V."/>
            <person name="Barry K.W."/>
            <person name="Bougher N.L."/>
            <person name="Buchanan P."/>
            <person name="Buyck B."/>
            <person name="Bense V."/>
            <person name="Catcheside P."/>
            <person name="Chovatia M."/>
            <person name="Cooper J."/>
            <person name="Damon W."/>
            <person name="Desjardin D."/>
            <person name="Finy P."/>
            <person name="Geml J."/>
            <person name="Haridas S."/>
            <person name="Hughes K."/>
            <person name="Justo A."/>
            <person name="Karasinski D."/>
            <person name="Kautmanova I."/>
            <person name="Kiss B."/>
            <person name="Kocsube S."/>
            <person name="Kotiranta H."/>
            <person name="LaButti K.M."/>
            <person name="Lechner B.E."/>
            <person name="Liimatainen K."/>
            <person name="Lipzen A."/>
            <person name="Lukacs Z."/>
            <person name="Mihaltcheva S."/>
            <person name="Morgado L.N."/>
            <person name="Niskanen T."/>
            <person name="Noordeloos M.E."/>
            <person name="Ohm R.A."/>
            <person name="Ortiz-Santana B."/>
            <person name="Ovrebo C."/>
            <person name="Racz N."/>
            <person name="Riley R."/>
            <person name="Savchenko A."/>
            <person name="Shiryaev A."/>
            <person name="Soop K."/>
            <person name="Spirin V."/>
            <person name="Szebenyi C."/>
            <person name="Tomsovsky M."/>
            <person name="Tulloss R.E."/>
            <person name="Uehling J."/>
            <person name="Grigoriev I.V."/>
            <person name="Vagvolgyi C."/>
            <person name="Papp T."/>
            <person name="Martin F.M."/>
            <person name="Miettinen O."/>
            <person name="Hibbett D.S."/>
            <person name="Nagy L.G."/>
        </authorList>
    </citation>
    <scope>NUCLEOTIDE SEQUENCE [LARGE SCALE GENOMIC DNA]</scope>
    <source>
        <strain evidence="2 3">OMC1185</strain>
    </source>
</reference>
<organism evidence="2 3">
    <name type="scientific">Heliocybe sulcata</name>
    <dbReference type="NCBI Taxonomy" id="5364"/>
    <lineage>
        <taxon>Eukaryota</taxon>
        <taxon>Fungi</taxon>
        <taxon>Dikarya</taxon>
        <taxon>Basidiomycota</taxon>
        <taxon>Agaricomycotina</taxon>
        <taxon>Agaricomycetes</taxon>
        <taxon>Gloeophyllales</taxon>
        <taxon>Gloeophyllaceae</taxon>
        <taxon>Heliocybe</taxon>
    </lineage>
</organism>
<accession>A0A5C3MZ40</accession>
<dbReference type="Proteomes" id="UP000305948">
    <property type="component" value="Unassembled WGS sequence"/>
</dbReference>
<evidence type="ECO:0000313" key="3">
    <source>
        <dbReference type="Proteomes" id="UP000305948"/>
    </source>
</evidence>
<keyword evidence="3" id="KW-1185">Reference proteome</keyword>
<feature type="region of interest" description="Disordered" evidence="1">
    <location>
        <begin position="141"/>
        <end position="174"/>
    </location>
</feature>
<dbReference type="AlphaFoldDB" id="A0A5C3MZ40"/>
<protein>
    <submittedName>
        <fullName evidence="2">Uncharacterized protein</fullName>
    </submittedName>
</protein>
<evidence type="ECO:0000313" key="2">
    <source>
        <dbReference type="EMBL" id="TFK46761.1"/>
    </source>
</evidence>
<name>A0A5C3MZ40_9AGAM</name>
<proteinExistence type="predicted"/>
<sequence length="183" mass="21349">MTHNFFLSGTLVILNLQIKMKSSLQQQTKQIILAGWIGLFGWIYRSRATSSCRVGSMSTTCTAQHTLSTVKFIYLAFTFNDNLYGIYKELQKYATRINDGNFVDTDDEAEWSNEQKWEDNWLGLFEELAIYDPLLYDDGTHTEQEERSTDEEIWELADEDGDKEDEEDEEEEEGVLGWYLECF</sequence>